<comment type="catalytic activity">
    <reaction evidence="2">
        <text>geranylgeranyl diphosphate + 7 isopentenyl diphosphate = tri-trans,hepta-cis-undecaprenyl diphosphate + 7 diphosphate</text>
        <dbReference type="Rhea" id="RHEA:27622"/>
        <dbReference type="ChEBI" id="CHEBI:33019"/>
        <dbReference type="ChEBI" id="CHEBI:57533"/>
        <dbReference type="ChEBI" id="CHEBI:60388"/>
        <dbReference type="ChEBI" id="CHEBI:128769"/>
        <dbReference type="EC" id="2.5.1.89"/>
    </reaction>
</comment>
<dbReference type="GO" id="GO:0016094">
    <property type="term" value="P:polyprenol biosynthetic process"/>
    <property type="evidence" value="ECO:0007669"/>
    <property type="project" value="TreeGrafter"/>
</dbReference>
<comment type="cofactor">
    <cofactor evidence="2">
        <name>Mg(2+)</name>
        <dbReference type="ChEBI" id="CHEBI:18420"/>
    </cofactor>
    <text evidence="2">Binds 2 magnesium ions per subunit.</text>
</comment>
<dbReference type="CDD" id="cd00475">
    <property type="entry name" value="Cis_IPPS"/>
    <property type="match status" value="1"/>
</dbReference>
<dbReference type="AlphaFoldDB" id="A0A8T4L3T8"/>
<dbReference type="EMBL" id="JAGVWC010000009">
    <property type="protein sequence ID" value="MBS3061421.1"/>
    <property type="molecule type" value="Genomic_DNA"/>
</dbReference>
<protein>
    <recommendedName>
        <fullName evidence="2">Tritrans,polycis-undecaprenyl-diphosphate synthase (geranylgeranyl-diphosphate specific)</fullName>
        <ecNumber evidence="2">2.5.1.89</ecNumber>
    </recommendedName>
    <alternativeName>
        <fullName evidence="2">Undecaprenyl diphosphate synthase</fullName>
        <shortName evidence="2">UDS</shortName>
    </alternativeName>
    <alternativeName>
        <fullName evidence="2">Undecaprenyl pyrophosphate synthase</fullName>
        <shortName evidence="2">UPP synthase</shortName>
    </alternativeName>
</protein>
<keyword evidence="2" id="KW-0479">Metal-binding</keyword>
<feature type="binding site" evidence="2">
    <location>
        <begin position="12"/>
        <end position="15"/>
    </location>
    <ligand>
        <name>substrate</name>
    </ligand>
</feature>
<dbReference type="HAMAP" id="MF_01139">
    <property type="entry name" value="ISPT"/>
    <property type="match status" value="1"/>
</dbReference>
<feature type="binding site" evidence="2">
    <location>
        <begin position="57"/>
        <end position="59"/>
    </location>
    <ligand>
        <name>substrate</name>
    </ligand>
</feature>
<proteinExistence type="inferred from homology"/>
<comment type="function">
    <text evidence="2">Catalyzes the sequential condensation of isopentenyl diphosphate (IPP) with geranylgeranyl diphosphate (GGPP) to yield (2Z,6Z,10Z,14Z,18Z,22Z,26Z,30E,34E,38E)-undecaprenyl diphosphate (tritrans,heptacis-UPP). It is probably the precursor of glycosyl carrier lipids.</text>
</comment>
<evidence type="ECO:0000256" key="1">
    <source>
        <dbReference type="ARBA" id="ARBA00022679"/>
    </source>
</evidence>
<comment type="similarity">
    <text evidence="2">Belongs to the UPP synthase family.</text>
</comment>
<feature type="active site" evidence="2">
    <location>
        <position position="11"/>
    </location>
</feature>
<feature type="binding site" evidence="2">
    <location>
        <position position="63"/>
    </location>
    <ligand>
        <name>substrate</name>
    </ligand>
</feature>
<feature type="binding site" evidence="2">
    <location>
        <begin position="187"/>
        <end position="189"/>
    </location>
    <ligand>
        <name>substrate</name>
    </ligand>
</feature>
<dbReference type="PROSITE" id="PS01066">
    <property type="entry name" value="UPP_SYNTHASE"/>
    <property type="match status" value="1"/>
</dbReference>
<evidence type="ECO:0000313" key="4">
    <source>
        <dbReference type="Proteomes" id="UP000675968"/>
    </source>
</evidence>
<evidence type="ECO:0000313" key="3">
    <source>
        <dbReference type="EMBL" id="MBS3061421.1"/>
    </source>
</evidence>
<feature type="binding site" evidence="2">
    <location>
        <position position="200"/>
    </location>
    <ligand>
        <name>Mg(2+)</name>
        <dbReference type="ChEBI" id="CHEBI:18420"/>
    </ligand>
</feature>
<dbReference type="GO" id="GO:0000287">
    <property type="term" value="F:magnesium ion binding"/>
    <property type="evidence" value="ECO:0007669"/>
    <property type="project" value="UniProtKB-UniRule"/>
</dbReference>
<feature type="binding site" evidence="2">
    <location>
        <position position="11"/>
    </location>
    <ligand>
        <name>Mg(2+)</name>
        <dbReference type="ChEBI" id="CHEBI:18420"/>
    </ligand>
</feature>
<accession>A0A8T4L3T8</accession>
<keyword evidence="2" id="KW-0460">Magnesium</keyword>
<evidence type="ECO:0000256" key="2">
    <source>
        <dbReference type="HAMAP-Rule" id="MF_01139"/>
    </source>
</evidence>
<comment type="subunit">
    <text evidence="2">Homodimer.</text>
</comment>
<dbReference type="PANTHER" id="PTHR10291:SF43">
    <property type="entry name" value="DEHYDRODOLICHYL DIPHOSPHATE SYNTHASE COMPLEX SUBUNIT DHDDS"/>
    <property type="match status" value="1"/>
</dbReference>
<dbReference type="InterPro" id="IPR001441">
    <property type="entry name" value="UPP_synth-like"/>
</dbReference>
<dbReference type="NCBIfam" id="TIGR00055">
    <property type="entry name" value="uppS"/>
    <property type="match status" value="1"/>
</dbReference>
<feature type="active site" description="Proton acceptor" evidence="2">
    <location>
        <position position="60"/>
    </location>
</feature>
<reference evidence="3" key="2">
    <citation type="submission" date="2021-05" db="EMBL/GenBank/DDBJ databases">
        <title>Protein family content uncovers lineage relationships and bacterial pathway maintenance mechanisms in DPANN archaea.</title>
        <authorList>
            <person name="Castelle C.J."/>
            <person name="Meheust R."/>
            <person name="Jaffe A.L."/>
            <person name="Seitz K."/>
            <person name="Gong X."/>
            <person name="Baker B.J."/>
            <person name="Banfield J.F."/>
        </authorList>
    </citation>
    <scope>NUCLEOTIDE SEQUENCE</scope>
    <source>
        <strain evidence="3">RIFCSPLOWO2_01_FULL_AR10_48_17</strain>
    </source>
</reference>
<gene>
    <name evidence="2 3" type="primary">uppS</name>
    <name evidence="3" type="ORF">J4215_02455</name>
</gene>
<keyword evidence="1 2" id="KW-0808">Transferase</keyword>
<dbReference type="Pfam" id="PF01255">
    <property type="entry name" value="Prenyltransf"/>
    <property type="match status" value="1"/>
</dbReference>
<dbReference type="GO" id="GO:0045547">
    <property type="term" value="F:ditrans,polycis-polyprenyl diphosphate synthase [(2E,6E)-farnesyl diphosphate specific] activity"/>
    <property type="evidence" value="ECO:0007669"/>
    <property type="project" value="TreeGrafter"/>
</dbReference>
<dbReference type="InterPro" id="IPR036424">
    <property type="entry name" value="UPP_synth-like_sf"/>
</dbReference>
<feature type="binding site" evidence="2">
    <location>
        <position position="16"/>
    </location>
    <ligand>
        <name>substrate</name>
    </ligand>
</feature>
<comment type="caution">
    <text evidence="2">Lacks conserved residue(s) required for the propagation of feature annotation.</text>
</comment>
<dbReference type="InterPro" id="IPR018520">
    <property type="entry name" value="UPP_synth-like_CS"/>
</dbReference>
<sequence length="232" mass="27006">MELSSIAFIPDGNRRFAKQHGISLVDSYRLGTQKAWDVMHWLSDYPAIKTGTFYTLSLENLTRNKTELHLLLKIFDRELDKAAANPIFEDQNLRLRFIGQTDLLPKKLKEKMTDLEKKTEDNKTRTINLAIGYSGQNEIVDAAKKIATDYQQGLLKLSDVTTETFKRFLYSDFSFPDLIVRTSGTKRLSGFLTYQSAYSELYFLDKYWPEIQKNDLNQAVTEFNERDRRYGK</sequence>
<comment type="caution">
    <text evidence="3">The sequence shown here is derived from an EMBL/GenBank/DDBJ whole genome shotgun (WGS) entry which is preliminary data.</text>
</comment>
<reference evidence="3" key="1">
    <citation type="submission" date="2021-03" db="EMBL/GenBank/DDBJ databases">
        <authorList>
            <person name="Jaffe A."/>
        </authorList>
    </citation>
    <scope>NUCLEOTIDE SEQUENCE</scope>
    <source>
        <strain evidence="3">RIFCSPLOWO2_01_FULL_AR10_48_17</strain>
    </source>
</reference>
<name>A0A8T4L3T8_9ARCH</name>
<dbReference type="Proteomes" id="UP000675968">
    <property type="component" value="Unassembled WGS sequence"/>
</dbReference>
<dbReference type="SUPFAM" id="SSF64005">
    <property type="entry name" value="Undecaprenyl diphosphate synthase"/>
    <property type="match status" value="1"/>
</dbReference>
<dbReference type="EC" id="2.5.1.89" evidence="2"/>
<dbReference type="Gene3D" id="3.40.1180.10">
    <property type="entry name" value="Decaprenyl diphosphate synthase-like"/>
    <property type="match status" value="1"/>
</dbReference>
<dbReference type="PANTHER" id="PTHR10291">
    <property type="entry name" value="DEHYDRODOLICHYL DIPHOSPHATE SYNTHASE FAMILY MEMBER"/>
    <property type="match status" value="1"/>
</dbReference>
<feature type="binding site" evidence="2">
    <location>
        <position position="181"/>
    </location>
    <ligand>
        <name>substrate</name>
    </ligand>
</feature>
<organism evidence="3 4">
    <name type="scientific">Candidatus Iainarchaeum sp</name>
    <dbReference type="NCBI Taxonomy" id="3101447"/>
    <lineage>
        <taxon>Archaea</taxon>
        <taxon>Candidatus Iainarchaeota</taxon>
        <taxon>Candidatus Iainarchaeia</taxon>
        <taxon>Candidatus Iainarchaeales</taxon>
        <taxon>Candidatus Iainarchaeaceae</taxon>
        <taxon>Candidatus Iainarchaeum</taxon>
    </lineage>
</organism>